<dbReference type="InParanoid" id="A0A507BCV1"/>
<dbReference type="SUPFAM" id="SSF52833">
    <property type="entry name" value="Thioredoxin-like"/>
    <property type="match status" value="1"/>
</dbReference>
<dbReference type="SUPFAM" id="SSF51905">
    <property type="entry name" value="FAD/NAD(P)-binding domain"/>
    <property type="match status" value="1"/>
</dbReference>
<dbReference type="Pfam" id="PF01494">
    <property type="entry name" value="FAD_binding_3"/>
    <property type="match status" value="1"/>
</dbReference>
<sequence>MANVDVLIVGGGPTGMALALELSMQDVSYRIIDKAPVRSDKSRALVVQARTLELLNRHGTAKKLLSRGFELHGANLYTNKREAGTVSLDGLDMADTEFPFPLCVPQQETEHFLDECLAKYDKSIERPVIAKAITQDGAGVTVKLENERTGLSETLRVRYVVGCDGAHSSVRHAGRFRFEGAPYPQTFILGDFHVSDSSLPRDRLLLCFGSATLAMFPLKEGKWRLVTIHDGSKELQAHGTVLMDEQPTVDEFRALFAEMAPPGAGTLHDPTWLAKYHLHHRVADQYRDGRLFVAGDASNIHSPAGGQGMNTGMQDAFNLGWKLGRVLRGEARDALLDTYDAERRPVGQNVVDTTDRMFSYATWQNPVWRMCRNLLLPWVLPWLTNSAKRRAAGLRYISELTINYRGSSVVYTAGGFSGPVEGGDRLRDGKLRSASGDVVMLQSLCDGPSSHLLLFAGVGQGPLRSEEFAGFEAKLSKTDNHVKVIRIFNAATDGEGAYSDLDGQLHARYGMASPGYVLVRPDAYVGCIGNMDAFDELLSFMGSGKF</sequence>
<keyword evidence="3" id="KW-0285">Flavoprotein</keyword>
<dbReference type="Gene3D" id="3.50.50.60">
    <property type="entry name" value="FAD/NAD(P)-binding domain"/>
    <property type="match status" value="1"/>
</dbReference>
<dbReference type="InterPro" id="IPR036249">
    <property type="entry name" value="Thioredoxin-like_sf"/>
</dbReference>
<proteinExistence type="inferred from homology"/>
<evidence type="ECO:0000313" key="9">
    <source>
        <dbReference type="Proteomes" id="UP000319257"/>
    </source>
</evidence>
<dbReference type="RefSeq" id="XP_030998797.1">
    <property type="nucleotide sequence ID" value="XM_031137479.1"/>
</dbReference>
<keyword evidence="4" id="KW-0274">FAD</keyword>
<dbReference type="Pfam" id="PF07976">
    <property type="entry name" value="Phe_hydrox_dim"/>
    <property type="match status" value="1"/>
</dbReference>
<dbReference type="GO" id="GO:0071949">
    <property type="term" value="F:FAD binding"/>
    <property type="evidence" value="ECO:0007669"/>
    <property type="project" value="InterPro"/>
</dbReference>
<dbReference type="Proteomes" id="UP000319257">
    <property type="component" value="Unassembled WGS sequence"/>
</dbReference>
<evidence type="ECO:0000259" key="6">
    <source>
        <dbReference type="Pfam" id="PF01494"/>
    </source>
</evidence>
<evidence type="ECO:0000256" key="4">
    <source>
        <dbReference type="ARBA" id="ARBA00022827"/>
    </source>
</evidence>
<dbReference type="PANTHER" id="PTHR43004:SF19">
    <property type="entry name" value="BINDING MONOOXYGENASE, PUTATIVE (JCVI)-RELATED"/>
    <property type="match status" value="1"/>
</dbReference>
<dbReference type="AlphaFoldDB" id="A0A507BCV1"/>
<name>A0A507BCV1_9PEZI</name>
<comment type="caution">
    <text evidence="8">The sequence shown here is derived from an EMBL/GenBank/DDBJ whole genome shotgun (WGS) entry which is preliminary data.</text>
</comment>
<evidence type="ECO:0000256" key="1">
    <source>
        <dbReference type="ARBA" id="ARBA00001974"/>
    </source>
</evidence>
<dbReference type="InterPro" id="IPR036188">
    <property type="entry name" value="FAD/NAD-bd_sf"/>
</dbReference>
<dbReference type="InterPro" id="IPR012941">
    <property type="entry name" value="Phe_hydrox_C_dim_dom"/>
</dbReference>
<dbReference type="InterPro" id="IPR038220">
    <property type="entry name" value="PHOX_C_sf"/>
</dbReference>
<dbReference type="Gene3D" id="3.40.30.20">
    <property type="match status" value="1"/>
</dbReference>
<evidence type="ECO:0000313" key="8">
    <source>
        <dbReference type="EMBL" id="TPX17086.1"/>
    </source>
</evidence>
<dbReference type="PRINTS" id="PR00420">
    <property type="entry name" value="RNGMNOXGNASE"/>
</dbReference>
<evidence type="ECO:0000256" key="3">
    <source>
        <dbReference type="ARBA" id="ARBA00022630"/>
    </source>
</evidence>
<dbReference type="EMBL" id="SKBQ01000014">
    <property type="protein sequence ID" value="TPX17086.1"/>
    <property type="molecule type" value="Genomic_DNA"/>
</dbReference>
<feature type="domain" description="Phenol hydroxylase-like C-terminal dimerisation" evidence="7">
    <location>
        <begin position="496"/>
        <end position="541"/>
    </location>
</feature>
<keyword evidence="5" id="KW-0560">Oxidoreductase</keyword>
<dbReference type="OrthoDB" id="10016252at2759"/>
<keyword evidence="9" id="KW-1185">Reference proteome</keyword>
<dbReference type="InterPro" id="IPR002938">
    <property type="entry name" value="FAD-bd"/>
</dbReference>
<organism evidence="8 9">
    <name type="scientific">Thyridium curvatum</name>
    <dbReference type="NCBI Taxonomy" id="1093900"/>
    <lineage>
        <taxon>Eukaryota</taxon>
        <taxon>Fungi</taxon>
        <taxon>Dikarya</taxon>
        <taxon>Ascomycota</taxon>
        <taxon>Pezizomycotina</taxon>
        <taxon>Sordariomycetes</taxon>
        <taxon>Sordariomycetidae</taxon>
        <taxon>Thyridiales</taxon>
        <taxon>Thyridiaceae</taxon>
        <taxon>Thyridium</taxon>
    </lineage>
</organism>
<comment type="cofactor">
    <cofactor evidence="1">
        <name>FAD</name>
        <dbReference type="ChEBI" id="CHEBI:57692"/>
    </cofactor>
</comment>
<dbReference type="GO" id="GO:0016709">
    <property type="term" value="F:oxidoreductase activity, acting on paired donors, with incorporation or reduction of molecular oxygen, NAD(P)H as one donor, and incorporation of one atom of oxygen"/>
    <property type="evidence" value="ECO:0007669"/>
    <property type="project" value="UniProtKB-ARBA"/>
</dbReference>
<evidence type="ECO:0000259" key="7">
    <source>
        <dbReference type="Pfam" id="PF07976"/>
    </source>
</evidence>
<dbReference type="InterPro" id="IPR050641">
    <property type="entry name" value="RIFMO-like"/>
</dbReference>
<gene>
    <name evidence="8" type="ORF">E0L32_003204</name>
</gene>
<dbReference type="STRING" id="1093900.A0A507BCV1"/>
<evidence type="ECO:0000256" key="2">
    <source>
        <dbReference type="ARBA" id="ARBA00007801"/>
    </source>
</evidence>
<protein>
    <submittedName>
        <fullName evidence="8">Uncharacterized protein</fullName>
    </submittedName>
</protein>
<accession>A0A507BCV1</accession>
<dbReference type="Gene3D" id="3.30.70.2450">
    <property type="match status" value="1"/>
</dbReference>
<reference evidence="8 9" key="1">
    <citation type="submission" date="2019-06" db="EMBL/GenBank/DDBJ databases">
        <title>Draft genome sequence of the filamentous fungus Phialemoniopsis curvata isolated from diesel fuel.</title>
        <authorList>
            <person name="Varaljay V.A."/>
            <person name="Lyon W.J."/>
            <person name="Crouch A.L."/>
            <person name="Drake C.E."/>
            <person name="Hollomon J.M."/>
            <person name="Nadeau L.J."/>
            <person name="Nunn H.S."/>
            <person name="Stevenson B.S."/>
            <person name="Bojanowski C.L."/>
            <person name="Crookes-Goodson W.J."/>
        </authorList>
    </citation>
    <scope>NUCLEOTIDE SEQUENCE [LARGE SCALE GENOMIC DNA]</scope>
    <source>
        <strain evidence="8 9">D216</strain>
    </source>
</reference>
<feature type="domain" description="FAD-binding" evidence="6">
    <location>
        <begin position="4"/>
        <end position="353"/>
    </location>
</feature>
<dbReference type="GeneID" id="41970651"/>
<comment type="similarity">
    <text evidence="2">Belongs to the PheA/TfdB FAD monooxygenase family.</text>
</comment>
<dbReference type="PANTHER" id="PTHR43004">
    <property type="entry name" value="TRK SYSTEM POTASSIUM UPTAKE PROTEIN"/>
    <property type="match status" value="1"/>
</dbReference>
<evidence type="ECO:0000256" key="5">
    <source>
        <dbReference type="ARBA" id="ARBA00023002"/>
    </source>
</evidence>